<dbReference type="CDD" id="cd00431">
    <property type="entry name" value="cysteine_hydrolases"/>
    <property type="match status" value="1"/>
</dbReference>
<gene>
    <name evidence="4" type="ORF">DS745_06410</name>
</gene>
<evidence type="ECO:0000313" key="5">
    <source>
        <dbReference type="Proteomes" id="UP000290649"/>
    </source>
</evidence>
<dbReference type="InterPro" id="IPR036380">
    <property type="entry name" value="Isochorismatase-like_sf"/>
</dbReference>
<sequence>MISNPLVDKKALIIIDMINQFDFQHGEELYRHTVPAAKKIYELKTRAKEVSIPVIYVNDNFKNWQGDFQDLVNACLNESKLGRDIVELIKPEEGDYHILKPSYSGFYATPLHILLEHLNVTSLIITGIAGNMCVQFTANDAFMLRYQLFVPSDCVASQTERANIQALEQMKEILRANTCLSDTINL</sequence>
<evidence type="ECO:0000256" key="1">
    <source>
        <dbReference type="ARBA" id="ARBA00006336"/>
    </source>
</evidence>
<dbReference type="InterPro" id="IPR050272">
    <property type="entry name" value="Isochorismatase-like_hydrls"/>
</dbReference>
<dbReference type="PANTHER" id="PTHR43540:SF6">
    <property type="entry name" value="ISOCHORISMATASE-LIKE DOMAIN-CONTAINING PROTEIN"/>
    <property type="match status" value="1"/>
</dbReference>
<dbReference type="OrthoDB" id="4305745at2"/>
<comment type="similarity">
    <text evidence="1">Belongs to the isochorismatase family.</text>
</comment>
<evidence type="ECO:0000313" key="4">
    <source>
        <dbReference type="EMBL" id="RXJ02598.1"/>
    </source>
</evidence>
<dbReference type="PANTHER" id="PTHR43540">
    <property type="entry name" value="PEROXYUREIDOACRYLATE/UREIDOACRYLATE AMIDOHYDROLASE-RELATED"/>
    <property type="match status" value="1"/>
</dbReference>
<keyword evidence="5" id="KW-1185">Reference proteome</keyword>
<feature type="domain" description="Isochorismatase-like" evidence="3">
    <location>
        <begin position="11"/>
        <end position="172"/>
    </location>
</feature>
<protein>
    <submittedName>
        <fullName evidence="4">Cysteine hydrolase</fullName>
    </submittedName>
</protein>
<dbReference type="Pfam" id="PF00857">
    <property type="entry name" value="Isochorismatase"/>
    <property type="match status" value="1"/>
</dbReference>
<evidence type="ECO:0000259" key="3">
    <source>
        <dbReference type="Pfam" id="PF00857"/>
    </source>
</evidence>
<keyword evidence="2 4" id="KW-0378">Hydrolase</keyword>
<proteinExistence type="inferred from homology"/>
<name>A0A4Q0VXV7_9BACI</name>
<dbReference type="GO" id="GO:0016787">
    <property type="term" value="F:hydrolase activity"/>
    <property type="evidence" value="ECO:0007669"/>
    <property type="project" value="UniProtKB-KW"/>
</dbReference>
<accession>A0A4Q0VXV7</accession>
<dbReference type="InterPro" id="IPR000868">
    <property type="entry name" value="Isochorismatase-like_dom"/>
</dbReference>
<reference evidence="4 5" key="1">
    <citation type="journal article" date="2019" name="Int. J. Syst. Evol. Microbiol.">
        <title>Anaerobacillus alkaliphilus sp. nov., a novel alkaliphilic and moderately halophilic bacterium.</title>
        <authorList>
            <person name="Borsodi A.K."/>
            <person name="Aszalos J.M."/>
            <person name="Bihari P."/>
            <person name="Nagy I."/>
            <person name="Schumann P."/>
            <person name="Sproer C."/>
            <person name="Kovacs A.L."/>
            <person name="Boka K."/>
            <person name="Dobosy P."/>
            <person name="Ovari M."/>
            <person name="Szili-Kovacs T."/>
            <person name="Toth E."/>
        </authorList>
    </citation>
    <scope>NUCLEOTIDE SEQUENCE [LARGE SCALE GENOMIC DNA]</scope>
    <source>
        <strain evidence="4 5">B16-10</strain>
    </source>
</reference>
<dbReference type="SUPFAM" id="SSF52499">
    <property type="entry name" value="Isochorismatase-like hydrolases"/>
    <property type="match status" value="1"/>
</dbReference>
<dbReference type="AlphaFoldDB" id="A0A4Q0VXV7"/>
<evidence type="ECO:0000256" key="2">
    <source>
        <dbReference type="ARBA" id="ARBA00022801"/>
    </source>
</evidence>
<comment type="caution">
    <text evidence="4">The sequence shown here is derived from an EMBL/GenBank/DDBJ whole genome shotgun (WGS) entry which is preliminary data.</text>
</comment>
<organism evidence="4 5">
    <name type="scientific">Anaerobacillus alkaliphilus</name>
    <dbReference type="NCBI Taxonomy" id="1548597"/>
    <lineage>
        <taxon>Bacteria</taxon>
        <taxon>Bacillati</taxon>
        <taxon>Bacillota</taxon>
        <taxon>Bacilli</taxon>
        <taxon>Bacillales</taxon>
        <taxon>Bacillaceae</taxon>
        <taxon>Anaerobacillus</taxon>
    </lineage>
</organism>
<dbReference type="Gene3D" id="3.40.50.850">
    <property type="entry name" value="Isochorismatase-like"/>
    <property type="match status" value="1"/>
</dbReference>
<dbReference type="EMBL" id="QOUX01000023">
    <property type="protein sequence ID" value="RXJ02598.1"/>
    <property type="molecule type" value="Genomic_DNA"/>
</dbReference>
<dbReference type="Proteomes" id="UP000290649">
    <property type="component" value="Unassembled WGS sequence"/>
</dbReference>
<dbReference type="RefSeq" id="WP_129077441.1">
    <property type="nucleotide sequence ID" value="NZ_QOUX01000023.1"/>
</dbReference>